<feature type="binding site" evidence="10">
    <location>
        <position position="446"/>
    </location>
    <ligand>
        <name>GTP</name>
        <dbReference type="ChEBI" id="CHEBI:37565"/>
    </ligand>
</feature>
<feature type="binding site" evidence="10">
    <location>
        <begin position="391"/>
        <end position="394"/>
    </location>
    <ligand>
        <name>GTP</name>
        <dbReference type="ChEBI" id="CHEBI:37565"/>
    </ligand>
</feature>
<dbReference type="GO" id="GO:0001664">
    <property type="term" value="F:G protein-coupled receptor binding"/>
    <property type="evidence" value="ECO:0007669"/>
    <property type="project" value="InterPro"/>
</dbReference>
<dbReference type="GO" id="GO:0005834">
    <property type="term" value="C:heterotrimeric G-protein complex"/>
    <property type="evidence" value="ECO:0007669"/>
    <property type="project" value="InterPro"/>
</dbReference>
<dbReference type="GO" id="GO:0010255">
    <property type="term" value="P:glucose mediated signaling pathway"/>
    <property type="evidence" value="ECO:0007669"/>
    <property type="project" value="UniProtKB-ARBA"/>
</dbReference>
<dbReference type="PRINTS" id="PR00318">
    <property type="entry name" value="GPROTEINA"/>
</dbReference>
<keyword evidence="6 10" id="KW-0342">GTP-binding</keyword>
<keyword evidence="3 11" id="KW-0479">Metal-binding</keyword>
<evidence type="ECO:0000256" key="5">
    <source>
        <dbReference type="ARBA" id="ARBA00022842"/>
    </source>
</evidence>
<evidence type="ECO:0000256" key="6">
    <source>
        <dbReference type="ARBA" id="ARBA00023134"/>
    </source>
</evidence>
<dbReference type="PRINTS" id="PR01241">
    <property type="entry name" value="GPROTEINAFNG"/>
</dbReference>
<evidence type="ECO:0000256" key="1">
    <source>
        <dbReference type="ARBA" id="ARBA00011356"/>
    </source>
</evidence>
<dbReference type="Gene3D" id="3.40.50.300">
    <property type="entry name" value="P-loop containing nucleotide triphosphate hydrolases"/>
    <property type="match status" value="2"/>
</dbReference>
<sequence>MGQSSSKETRSERARSDAIDRQIQSDSKRYKKECKILLLGSGESGKSTIVKQMKIIHQGGFEDRERVDYRTTVYKNVLDSAGTLAMVVRRVGVGRLGLVARQGRDGEEDVGKHAAVLLRAFPAVVGRDAHLVNGDTYNYTPGYSYSDTDTTATSSDRGEVEVGVDPVPFTRGSNSLDSASYAPDTPDSSSYTDYTRGGIQTGRVSARPGTGDSSRFTSPFAGAGQAQQNADVLAQTHAKLTPALADAIWHVARAPAVERFIDEHPGEFYLMDSATYFFSHIHRIASPTYVPSEEDVLRARARSTAIIETRFWMGDLMIHMFDVGGQRSERKKWIHCFESVTSIIFCTALSEYDQVLEEERRVNRMRESLYLFESVINSRWFLRTSVILFLNKIDVFKRKLPKIPLGRYFPEYAGGNDLQKAAKYILWKFMQENRAKLTVYPHVTQATNTKNIRLVFAAVKETILQNALKDSGIL</sequence>
<evidence type="ECO:0000313" key="13">
    <source>
        <dbReference type="EMBL" id="KAJ7723127.1"/>
    </source>
</evidence>
<evidence type="ECO:0000256" key="9">
    <source>
        <dbReference type="ARBA" id="ARBA00023288"/>
    </source>
</evidence>
<dbReference type="GO" id="GO:0031683">
    <property type="term" value="F:G-protein beta/gamma-subunit complex binding"/>
    <property type="evidence" value="ECO:0007669"/>
    <property type="project" value="InterPro"/>
</dbReference>
<reference evidence="13" key="1">
    <citation type="submission" date="2023-03" db="EMBL/GenBank/DDBJ databases">
        <title>Massive genome expansion in bonnet fungi (Mycena s.s.) driven by repeated elements and novel gene families across ecological guilds.</title>
        <authorList>
            <consortium name="Lawrence Berkeley National Laboratory"/>
            <person name="Harder C.B."/>
            <person name="Miyauchi S."/>
            <person name="Viragh M."/>
            <person name="Kuo A."/>
            <person name="Thoen E."/>
            <person name="Andreopoulos B."/>
            <person name="Lu D."/>
            <person name="Skrede I."/>
            <person name="Drula E."/>
            <person name="Henrissat B."/>
            <person name="Morin E."/>
            <person name="Kohler A."/>
            <person name="Barry K."/>
            <person name="LaButti K."/>
            <person name="Morin E."/>
            <person name="Salamov A."/>
            <person name="Lipzen A."/>
            <person name="Mereny Z."/>
            <person name="Hegedus B."/>
            <person name="Baldrian P."/>
            <person name="Stursova M."/>
            <person name="Weitz H."/>
            <person name="Taylor A."/>
            <person name="Grigoriev I.V."/>
            <person name="Nagy L.G."/>
            <person name="Martin F."/>
            <person name="Kauserud H."/>
        </authorList>
    </citation>
    <scope>NUCLEOTIDE SEQUENCE</scope>
    <source>
        <strain evidence="13">CBHHK182m</strain>
    </source>
</reference>
<comment type="subunit">
    <text evidence="1">G proteins are composed of 3 units; alpha, beta and gamma. The alpha chain contains the guanine nucleotide binding site.</text>
</comment>
<dbReference type="InterPro" id="IPR001019">
    <property type="entry name" value="Gprotein_alpha_su"/>
</dbReference>
<organism evidence="13 14">
    <name type="scientific">Mycena metata</name>
    <dbReference type="NCBI Taxonomy" id="1033252"/>
    <lineage>
        <taxon>Eukaryota</taxon>
        <taxon>Fungi</taxon>
        <taxon>Dikarya</taxon>
        <taxon>Basidiomycota</taxon>
        <taxon>Agaricomycotina</taxon>
        <taxon>Agaricomycetes</taxon>
        <taxon>Agaricomycetidae</taxon>
        <taxon>Agaricales</taxon>
        <taxon>Marasmiineae</taxon>
        <taxon>Mycenaceae</taxon>
        <taxon>Mycena</taxon>
    </lineage>
</organism>
<dbReference type="PROSITE" id="PS51882">
    <property type="entry name" value="G_ALPHA"/>
    <property type="match status" value="1"/>
</dbReference>
<keyword evidence="2" id="KW-0519">Myristate</keyword>
<evidence type="ECO:0000256" key="4">
    <source>
        <dbReference type="ARBA" id="ARBA00022741"/>
    </source>
</evidence>
<keyword evidence="9" id="KW-0449">Lipoprotein</keyword>
<dbReference type="InterPro" id="IPR002975">
    <property type="entry name" value="Fungi_Gprotein_alpha"/>
</dbReference>
<dbReference type="InterPro" id="IPR011025">
    <property type="entry name" value="GproteinA_insert"/>
</dbReference>
<feature type="region of interest" description="Disordered" evidence="12">
    <location>
        <begin position="1"/>
        <end position="26"/>
    </location>
</feature>
<keyword evidence="4 10" id="KW-0547">Nucleotide-binding</keyword>
<dbReference type="GO" id="GO:0005737">
    <property type="term" value="C:cytoplasm"/>
    <property type="evidence" value="ECO:0007669"/>
    <property type="project" value="TreeGrafter"/>
</dbReference>
<dbReference type="SUPFAM" id="SSF47895">
    <property type="entry name" value="Transducin (alpha subunit), insertion domain"/>
    <property type="match status" value="1"/>
</dbReference>
<proteinExistence type="predicted"/>
<gene>
    <name evidence="13" type="ORF">B0H16DRAFT_1599034</name>
</gene>
<dbReference type="GO" id="GO:0003924">
    <property type="term" value="F:GTPase activity"/>
    <property type="evidence" value="ECO:0007669"/>
    <property type="project" value="InterPro"/>
</dbReference>
<keyword evidence="14" id="KW-1185">Reference proteome</keyword>
<feature type="binding site" evidence="10">
    <location>
        <begin position="272"/>
        <end position="273"/>
    </location>
    <ligand>
        <name>GTP</name>
        <dbReference type="ChEBI" id="CHEBI:37565"/>
    </ligand>
</feature>
<feature type="binding site" evidence="11">
    <location>
        <position position="303"/>
    </location>
    <ligand>
        <name>Mg(2+)</name>
        <dbReference type="ChEBI" id="CHEBI:18420"/>
    </ligand>
</feature>
<keyword evidence="5 11" id="KW-0460">Magnesium</keyword>
<dbReference type="PANTHER" id="PTHR10218">
    <property type="entry name" value="GTP-BINDING PROTEIN ALPHA SUBUNIT"/>
    <property type="match status" value="1"/>
</dbReference>
<evidence type="ECO:0000256" key="7">
    <source>
        <dbReference type="ARBA" id="ARBA00023139"/>
    </source>
</evidence>
<dbReference type="AlphaFoldDB" id="A0AAD7HL36"/>
<dbReference type="SMART" id="SM00275">
    <property type="entry name" value="G_alpha"/>
    <property type="match status" value="1"/>
</dbReference>
<evidence type="ECO:0000256" key="3">
    <source>
        <dbReference type="ARBA" id="ARBA00022723"/>
    </source>
</evidence>
<evidence type="ECO:0000256" key="11">
    <source>
        <dbReference type="PIRSR" id="PIRSR601019-2"/>
    </source>
</evidence>
<evidence type="ECO:0000313" key="14">
    <source>
        <dbReference type="Proteomes" id="UP001215598"/>
    </source>
</evidence>
<accession>A0AAD7HL36</accession>
<feature type="compositionally biased region" description="Basic and acidic residues" evidence="12">
    <location>
        <begin position="7"/>
        <end position="20"/>
    </location>
</feature>
<dbReference type="GO" id="GO:0046872">
    <property type="term" value="F:metal ion binding"/>
    <property type="evidence" value="ECO:0007669"/>
    <property type="project" value="UniProtKB-KW"/>
</dbReference>
<evidence type="ECO:0000256" key="8">
    <source>
        <dbReference type="ARBA" id="ARBA00023224"/>
    </source>
</evidence>
<dbReference type="Proteomes" id="UP001215598">
    <property type="component" value="Unassembled WGS sequence"/>
</dbReference>
<evidence type="ECO:0000256" key="2">
    <source>
        <dbReference type="ARBA" id="ARBA00022707"/>
    </source>
</evidence>
<evidence type="ECO:0000256" key="10">
    <source>
        <dbReference type="PIRSR" id="PIRSR601019-1"/>
    </source>
</evidence>
<dbReference type="EMBL" id="JARKIB010000213">
    <property type="protein sequence ID" value="KAJ7723127.1"/>
    <property type="molecule type" value="Genomic_DNA"/>
</dbReference>
<keyword evidence="7" id="KW-0564">Palmitate</keyword>
<protein>
    <submittedName>
        <fullName evidence="13">G protein alpha subunit GNA-3</fullName>
    </submittedName>
</protein>
<feature type="region of interest" description="Disordered" evidence="12">
    <location>
        <begin position="148"/>
        <end position="213"/>
    </location>
</feature>
<dbReference type="FunFam" id="3.40.50.300:FF:000181">
    <property type="entry name" value="Guanine nucleotide-binding protein subunit alpha"/>
    <property type="match status" value="1"/>
</dbReference>
<comment type="caution">
    <text evidence="13">The sequence shown here is derived from an EMBL/GenBank/DDBJ whole genome shotgun (WGS) entry which is preliminary data.</text>
</comment>
<name>A0AAD7HL36_9AGAR</name>
<evidence type="ECO:0000256" key="12">
    <source>
        <dbReference type="SAM" id="MobiDB-lite"/>
    </source>
</evidence>
<dbReference type="Pfam" id="PF00503">
    <property type="entry name" value="G-alpha"/>
    <property type="match status" value="1"/>
</dbReference>
<dbReference type="SUPFAM" id="SSF52540">
    <property type="entry name" value="P-loop containing nucleoside triphosphate hydrolases"/>
    <property type="match status" value="1"/>
</dbReference>
<dbReference type="CDD" id="cd00066">
    <property type="entry name" value="G-alpha"/>
    <property type="match status" value="1"/>
</dbReference>
<dbReference type="InterPro" id="IPR027417">
    <property type="entry name" value="P-loop_NTPase"/>
</dbReference>
<keyword evidence="8" id="KW-0807">Transducer</keyword>
<dbReference type="PANTHER" id="PTHR10218:SF369">
    <property type="entry name" value="GUANINE NUCLEOTIDE-BINDING PROTEIN ALPHA-2 SUBUNIT"/>
    <property type="match status" value="1"/>
</dbReference>
<dbReference type="GO" id="GO:0005525">
    <property type="term" value="F:GTP binding"/>
    <property type="evidence" value="ECO:0007669"/>
    <property type="project" value="UniProtKB-KW"/>
</dbReference>
<feature type="binding site" evidence="10">
    <location>
        <begin position="322"/>
        <end position="326"/>
    </location>
    <ligand>
        <name>GTP</name>
        <dbReference type="ChEBI" id="CHEBI:37565"/>
    </ligand>
</feature>
<dbReference type="GO" id="GO:0007189">
    <property type="term" value="P:adenylate cyclase-activating G protein-coupled receptor signaling pathway"/>
    <property type="evidence" value="ECO:0007669"/>
    <property type="project" value="TreeGrafter"/>
</dbReference>